<dbReference type="SUPFAM" id="SSF50249">
    <property type="entry name" value="Nucleic acid-binding proteins"/>
    <property type="match status" value="1"/>
</dbReference>
<dbReference type="GO" id="GO:0005634">
    <property type="term" value="C:nucleus"/>
    <property type="evidence" value="ECO:0007669"/>
    <property type="project" value="UniProtKB-SubCell"/>
</dbReference>
<dbReference type="Proteomes" id="UP000780801">
    <property type="component" value="Unassembled WGS sequence"/>
</dbReference>
<dbReference type="PANTHER" id="PTHR13989:SF33">
    <property type="entry name" value="CST COMPLEX SUBUNIT STN1"/>
    <property type="match status" value="1"/>
</dbReference>
<gene>
    <name evidence="10" type="ORF">BGW38_005624</name>
</gene>
<evidence type="ECO:0000256" key="2">
    <source>
        <dbReference type="ARBA" id="ARBA00004574"/>
    </source>
</evidence>
<evidence type="ECO:0000259" key="9">
    <source>
        <dbReference type="Pfam" id="PF01336"/>
    </source>
</evidence>
<evidence type="ECO:0000256" key="6">
    <source>
        <dbReference type="ARBA" id="ARBA00023125"/>
    </source>
</evidence>
<proteinExistence type="predicted"/>
<feature type="domain" description="OB" evidence="9">
    <location>
        <begin position="6"/>
        <end position="82"/>
    </location>
</feature>
<dbReference type="InterPro" id="IPR012340">
    <property type="entry name" value="NA-bd_OB-fold"/>
</dbReference>
<dbReference type="AlphaFoldDB" id="A0A9P6FMU0"/>
<dbReference type="EMBL" id="JAABOA010003567">
    <property type="protein sequence ID" value="KAF9578523.1"/>
    <property type="molecule type" value="Genomic_DNA"/>
</dbReference>
<protein>
    <recommendedName>
        <fullName evidence="3">CST complex subunit STN1</fullName>
    </recommendedName>
    <alternativeName>
        <fullName evidence="8">Suppressor of cdc thirteen homolog</fullName>
    </alternativeName>
</protein>
<organism evidence="10 11">
    <name type="scientific">Lunasporangiospora selenospora</name>
    <dbReference type="NCBI Taxonomy" id="979761"/>
    <lineage>
        <taxon>Eukaryota</taxon>
        <taxon>Fungi</taxon>
        <taxon>Fungi incertae sedis</taxon>
        <taxon>Mucoromycota</taxon>
        <taxon>Mortierellomycotina</taxon>
        <taxon>Mortierellomycetes</taxon>
        <taxon>Mortierellales</taxon>
        <taxon>Mortierellaceae</taxon>
        <taxon>Lunasporangiospora</taxon>
    </lineage>
</organism>
<evidence type="ECO:0000256" key="7">
    <source>
        <dbReference type="ARBA" id="ARBA00023242"/>
    </source>
</evidence>
<dbReference type="Gene3D" id="2.40.50.140">
    <property type="entry name" value="Nucleic acid-binding proteins"/>
    <property type="match status" value="1"/>
</dbReference>
<keyword evidence="7" id="KW-0539">Nucleus</keyword>
<keyword evidence="11" id="KW-1185">Reference proteome</keyword>
<keyword evidence="5" id="KW-0779">Telomere</keyword>
<name>A0A9P6FMU0_9FUNG</name>
<dbReference type="GO" id="GO:0003677">
    <property type="term" value="F:DNA binding"/>
    <property type="evidence" value="ECO:0007669"/>
    <property type="project" value="UniProtKB-KW"/>
</dbReference>
<evidence type="ECO:0000313" key="11">
    <source>
        <dbReference type="Proteomes" id="UP000780801"/>
    </source>
</evidence>
<dbReference type="OrthoDB" id="77828at2759"/>
<comment type="caution">
    <text evidence="10">The sequence shown here is derived from an EMBL/GenBank/DDBJ whole genome shotgun (WGS) entry which is preliminary data.</text>
</comment>
<evidence type="ECO:0000256" key="1">
    <source>
        <dbReference type="ARBA" id="ARBA00004123"/>
    </source>
</evidence>
<evidence type="ECO:0000313" key="10">
    <source>
        <dbReference type="EMBL" id="KAF9578523.1"/>
    </source>
</evidence>
<keyword evidence="4" id="KW-0158">Chromosome</keyword>
<evidence type="ECO:0000256" key="4">
    <source>
        <dbReference type="ARBA" id="ARBA00022454"/>
    </source>
</evidence>
<dbReference type="InterPro" id="IPR004365">
    <property type="entry name" value="NA-bd_OB_tRNA"/>
</dbReference>
<sequence length="90" mass="10048">MPVMNVEIMGTVLYANQKSTSIVYTIDDGEDIIQCIVWIPDEFRMRQNTSNVPGLEFIEIGNVVRVMGELNNYMGAIQIVAQPGTISKPE</sequence>
<comment type="subcellular location">
    <subcellularLocation>
        <location evidence="2">Chromosome</location>
        <location evidence="2">Telomere</location>
    </subcellularLocation>
    <subcellularLocation>
        <location evidence="1">Nucleus</location>
    </subcellularLocation>
</comment>
<keyword evidence="6" id="KW-0238">DNA-binding</keyword>
<evidence type="ECO:0000256" key="8">
    <source>
        <dbReference type="ARBA" id="ARBA00030039"/>
    </source>
</evidence>
<evidence type="ECO:0000256" key="5">
    <source>
        <dbReference type="ARBA" id="ARBA00022895"/>
    </source>
</evidence>
<dbReference type="GO" id="GO:0000781">
    <property type="term" value="C:chromosome, telomeric region"/>
    <property type="evidence" value="ECO:0007669"/>
    <property type="project" value="UniProtKB-SubCell"/>
</dbReference>
<accession>A0A9P6FMU0</accession>
<dbReference type="Pfam" id="PF01336">
    <property type="entry name" value="tRNA_anti-codon"/>
    <property type="match status" value="1"/>
</dbReference>
<dbReference type="InterPro" id="IPR040260">
    <property type="entry name" value="RFA2-like"/>
</dbReference>
<reference evidence="10" key="1">
    <citation type="journal article" date="2020" name="Fungal Divers.">
        <title>Resolving the Mortierellaceae phylogeny through synthesis of multi-gene phylogenetics and phylogenomics.</title>
        <authorList>
            <person name="Vandepol N."/>
            <person name="Liber J."/>
            <person name="Desiro A."/>
            <person name="Na H."/>
            <person name="Kennedy M."/>
            <person name="Barry K."/>
            <person name="Grigoriev I.V."/>
            <person name="Miller A.N."/>
            <person name="O'Donnell K."/>
            <person name="Stajich J.E."/>
            <person name="Bonito G."/>
        </authorList>
    </citation>
    <scope>NUCLEOTIDE SEQUENCE</scope>
    <source>
        <strain evidence="10">KOD1015</strain>
    </source>
</reference>
<evidence type="ECO:0000256" key="3">
    <source>
        <dbReference type="ARBA" id="ARBA00017411"/>
    </source>
</evidence>
<dbReference type="PANTHER" id="PTHR13989">
    <property type="entry name" value="REPLICATION PROTEIN A-RELATED"/>
    <property type="match status" value="1"/>
</dbReference>